<evidence type="ECO:0000259" key="1">
    <source>
        <dbReference type="PROSITE" id="PS50011"/>
    </source>
</evidence>
<dbReference type="InterPro" id="IPR045133">
    <property type="entry name" value="IRE1/2-like"/>
</dbReference>
<gene>
    <name evidence="2" type="ORF">GUITHDRAFT_66398</name>
</gene>
<dbReference type="KEGG" id="gtt:GUITHDRAFT_66398"/>
<evidence type="ECO:0000313" key="2">
    <source>
        <dbReference type="EMBL" id="EKX50732.1"/>
    </source>
</evidence>
<dbReference type="OrthoDB" id="26722at2759"/>
<dbReference type="EnsemblProtists" id="EKX50732">
    <property type="protein sequence ID" value="EKX50732"/>
    <property type="gene ID" value="GUITHDRAFT_66398"/>
</dbReference>
<organism evidence="2">
    <name type="scientific">Guillardia theta (strain CCMP2712)</name>
    <name type="common">Cryptophyte</name>
    <dbReference type="NCBI Taxonomy" id="905079"/>
    <lineage>
        <taxon>Eukaryota</taxon>
        <taxon>Cryptophyceae</taxon>
        <taxon>Pyrenomonadales</taxon>
        <taxon>Geminigeraceae</taxon>
        <taxon>Guillardia</taxon>
    </lineage>
</organism>
<name>L1JQJ9_GUITC</name>
<protein>
    <recommendedName>
        <fullName evidence="1">Protein kinase domain-containing protein</fullName>
    </recommendedName>
</protein>
<sequence>MGHPSLSSVFGAYIEEEGKGKIACVFLTEECLVTLDDSIRMGLLQDAERRRQIVITLFEGLAHLHSRFLIHGRINPMNIVADAEGILKFRNFNLTRFSMLVPQSEMSEEEKKMLCWRAPEQLENVMETSTATDIFSMGLISALIFTLRDPKTVHDLQKDLDKHCLDKEDTPVVLACLRDDPVLRPSAECVVCTMVTGVKLDETAAKVVRNAEDAR</sequence>
<reference evidence="4" key="2">
    <citation type="submission" date="2012-11" db="EMBL/GenBank/DDBJ databases">
        <authorList>
            <person name="Kuo A."/>
            <person name="Curtis B.A."/>
            <person name="Tanifuji G."/>
            <person name="Burki F."/>
            <person name="Gruber A."/>
            <person name="Irimia M."/>
            <person name="Maruyama S."/>
            <person name="Arias M.C."/>
            <person name="Ball S.G."/>
            <person name="Gile G.H."/>
            <person name="Hirakawa Y."/>
            <person name="Hopkins J.F."/>
            <person name="Rensing S.A."/>
            <person name="Schmutz J."/>
            <person name="Symeonidi A."/>
            <person name="Elias M."/>
            <person name="Eveleigh R.J."/>
            <person name="Herman E.K."/>
            <person name="Klute M.J."/>
            <person name="Nakayama T."/>
            <person name="Obornik M."/>
            <person name="Reyes-Prieto A."/>
            <person name="Armbrust E.V."/>
            <person name="Aves S.J."/>
            <person name="Beiko R.G."/>
            <person name="Coutinho P."/>
            <person name="Dacks J.B."/>
            <person name="Durnford D.G."/>
            <person name="Fast N.M."/>
            <person name="Green B.R."/>
            <person name="Grisdale C."/>
            <person name="Hempe F."/>
            <person name="Henrissat B."/>
            <person name="Hoppner M.P."/>
            <person name="Ishida K.-I."/>
            <person name="Kim E."/>
            <person name="Koreny L."/>
            <person name="Kroth P.G."/>
            <person name="Liu Y."/>
            <person name="Malik S.-B."/>
            <person name="Maier U.G."/>
            <person name="McRose D."/>
            <person name="Mock T."/>
            <person name="Neilson J.A."/>
            <person name="Onodera N.T."/>
            <person name="Poole A.M."/>
            <person name="Pritham E.J."/>
            <person name="Richards T.A."/>
            <person name="Rocap G."/>
            <person name="Roy S.W."/>
            <person name="Sarai C."/>
            <person name="Schaack S."/>
            <person name="Shirato S."/>
            <person name="Slamovits C.H."/>
            <person name="Spencer D.F."/>
            <person name="Suzuki S."/>
            <person name="Worden A.Z."/>
            <person name="Zauner S."/>
            <person name="Barry K."/>
            <person name="Bell C."/>
            <person name="Bharti A.K."/>
            <person name="Crow J.A."/>
            <person name="Grimwood J."/>
            <person name="Kramer R."/>
            <person name="Lindquist E."/>
            <person name="Lucas S."/>
            <person name="Salamov A."/>
            <person name="McFadden G.I."/>
            <person name="Lane C.E."/>
            <person name="Keeling P.J."/>
            <person name="Gray M.W."/>
            <person name="Grigoriev I.V."/>
            <person name="Archibald J.M."/>
        </authorList>
    </citation>
    <scope>NUCLEOTIDE SEQUENCE</scope>
    <source>
        <strain evidence="4">CCMP2712</strain>
    </source>
</reference>
<dbReference type="PANTHER" id="PTHR13954">
    <property type="entry name" value="IRE1-RELATED"/>
    <property type="match status" value="1"/>
</dbReference>
<dbReference type="Gene3D" id="1.10.510.10">
    <property type="entry name" value="Transferase(Phosphotransferase) domain 1"/>
    <property type="match status" value="1"/>
</dbReference>
<dbReference type="STRING" id="905079.L1JQJ9"/>
<dbReference type="GO" id="GO:0004521">
    <property type="term" value="F:RNA endonuclease activity"/>
    <property type="evidence" value="ECO:0007669"/>
    <property type="project" value="InterPro"/>
</dbReference>
<dbReference type="PANTHER" id="PTHR13954:SF6">
    <property type="entry name" value="NON-SPECIFIC SERINE_THREONINE PROTEIN KINASE"/>
    <property type="match status" value="1"/>
</dbReference>
<evidence type="ECO:0000313" key="4">
    <source>
        <dbReference type="Proteomes" id="UP000011087"/>
    </source>
</evidence>
<reference evidence="3" key="3">
    <citation type="submission" date="2015-06" db="UniProtKB">
        <authorList>
            <consortium name="EnsemblProtists"/>
        </authorList>
    </citation>
    <scope>IDENTIFICATION</scope>
</reference>
<keyword evidence="4" id="KW-1185">Reference proteome</keyword>
<dbReference type="GO" id="GO:1990604">
    <property type="term" value="C:IRE1-TRAF2-ASK1 complex"/>
    <property type="evidence" value="ECO:0007669"/>
    <property type="project" value="TreeGrafter"/>
</dbReference>
<dbReference type="InterPro" id="IPR000719">
    <property type="entry name" value="Prot_kinase_dom"/>
</dbReference>
<dbReference type="SUPFAM" id="SSF56112">
    <property type="entry name" value="Protein kinase-like (PK-like)"/>
    <property type="match status" value="1"/>
</dbReference>
<evidence type="ECO:0000313" key="3">
    <source>
        <dbReference type="EnsemblProtists" id="EKX50732"/>
    </source>
</evidence>
<dbReference type="InterPro" id="IPR011009">
    <property type="entry name" value="Kinase-like_dom_sf"/>
</dbReference>
<accession>L1JQJ9</accession>
<dbReference type="PROSITE" id="PS50011">
    <property type="entry name" value="PROTEIN_KINASE_DOM"/>
    <property type="match status" value="1"/>
</dbReference>
<dbReference type="EMBL" id="JH992977">
    <property type="protein sequence ID" value="EKX50732.1"/>
    <property type="molecule type" value="Genomic_DNA"/>
</dbReference>
<reference evidence="2 4" key="1">
    <citation type="journal article" date="2012" name="Nature">
        <title>Algal genomes reveal evolutionary mosaicism and the fate of nucleomorphs.</title>
        <authorList>
            <consortium name="DOE Joint Genome Institute"/>
            <person name="Curtis B.A."/>
            <person name="Tanifuji G."/>
            <person name="Burki F."/>
            <person name="Gruber A."/>
            <person name="Irimia M."/>
            <person name="Maruyama S."/>
            <person name="Arias M.C."/>
            <person name="Ball S.G."/>
            <person name="Gile G.H."/>
            <person name="Hirakawa Y."/>
            <person name="Hopkins J.F."/>
            <person name="Kuo A."/>
            <person name="Rensing S.A."/>
            <person name="Schmutz J."/>
            <person name="Symeonidi A."/>
            <person name="Elias M."/>
            <person name="Eveleigh R.J."/>
            <person name="Herman E.K."/>
            <person name="Klute M.J."/>
            <person name="Nakayama T."/>
            <person name="Obornik M."/>
            <person name="Reyes-Prieto A."/>
            <person name="Armbrust E.V."/>
            <person name="Aves S.J."/>
            <person name="Beiko R.G."/>
            <person name="Coutinho P."/>
            <person name="Dacks J.B."/>
            <person name="Durnford D.G."/>
            <person name="Fast N.M."/>
            <person name="Green B.R."/>
            <person name="Grisdale C.J."/>
            <person name="Hempel F."/>
            <person name="Henrissat B."/>
            <person name="Hoppner M.P."/>
            <person name="Ishida K."/>
            <person name="Kim E."/>
            <person name="Koreny L."/>
            <person name="Kroth P.G."/>
            <person name="Liu Y."/>
            <person name="Malik S.B."/>
            <person name="Maier U.G."/>
            <person name="McRose D."/>
            <person name="Mock T."/>
            <person name="Neilson J.A."/>
            <person name="Onodera N.T."/>
            <person name="Poole A.M."/>
            <person name="Pritham E.J."/>
            <person name="Richards T.A."/>
            <person name="Rocap G."/>
            <person name="Roy S.W."/>
            <person name="Sarai C."/>
            <person name="Schaack S."/>
            <person name="Shirato S."/>
            <person name="Slamovits C.H."/>
            <person name="Spencer D.F."/>
            <person name="Suzuki S."/>
            <person name="Worden A.Z."/>
            <person name="Zauner S."/>
            <person name="Barry K."/>
            <person name="Bell C."/>
            <person name="Bharti A.K."/>
            <person name="Crow J.A."/>
            <person name="Grimwood J."/>
            <person name="Kramer R."/>
            <person name="Lindquist E."/>
            <person name="Lucas S."/>
            <person name="Salamov A."/>
            <person name="McFadden G.I."/>
            <person name="Lane C.E."/>
            <person name="Keeling P.J."/>
            <person name="Gray M.W."/>
            <person name="Grigoriev I.V."/>
            <person name="Archibald J.M."/>
        </authorList>
    </citation>
    <scope>NUCLEOTIDE SEQUENCE</scope>
    <source>
        <strain evidence="2 4">CCMP2712</strain>
    </source>
</reference>
<dbReference type="Proteomes" id="UP000011087">
    <property type="component" value="Unassembled WGS sequence"/>
</dbReference>
<feature type="domain" description="Protein kinase" evidence="1">
    <location>
        <begin position="1"/>
        <end position="196"/>
    </location>
</feature>
<dbReference type="GO" id="GO:0005524">
    <property type="term" value="F:ATP binding"/>
    <property type="evidence" value="ECO:0007669"/>
    <property type="project" value="InterPro"/>
</dbReference>
<dbReference type="PaxDb" id="55529-EKX50732"/>
<dbReference type="GO" id="GO:0051082">
    <property type="term" value="F:unfolded protein binding"/>
    <property type="evidence" value="ECO:0007669"/>
    <property type="project" value="TreeGrafter"/>
</dbReference>
<dbReference type="Pfam" id="PF00069">
    <property type="entry name" value="Pkinase"/>
    <property type="match status" value="1"/>
</dbReference>
<dbReference type="HOGENOM" id="CLU_1286264_0_0_1"/>
<proteinExistence type="predicted"/>
<feature type="non-terminal residue" evidence="2">
    <location>
        <position position="215"/>
    </location>
</feature>
<dbReference type="RefSeq" id="XP_005837712.1">
    <property type="nucleotide sequence ID" value="XM_005837655.1"/>
</dbReference>
<dbReference type="GO" id="GO:0004674">
    <property type="term" value="F:protein serine/threonine kinase activity"/>
    <property type="evidence" value="ECO:0007669"/>
    <property type="project" value="InterPro"/>
</dbReference>
<dbReference type="GeneID" id="17307531"/>
<dbReference type="GO" id="GO:0036498">
    <property type="term" value="P:IRE1-mediated unfolded protein response"/>
    <property type="evidence" value="ECO:0007669"/>
    <property type="project" value="TreeGrafter"/>
</dbReference>
<dbReference type="AlphaFoldDB" id="L1JQJ9"/>